<evidence type="ECO:0000313" key="4">
    <source>
        <dbReference type="Proteomes" id="UP000177349"/>
    </source>
</evidence>
<dbReference type="EMBL" id="MHKN01000027">
    <property type="protein sequence ID" value="OGY92001.1"/>
    <property type="molecule type" value="Genomic_DNA"/>
</dbReference>
<dbReference type="Gene3D" id="2.60.120.200">
    <property type="match status" value="1"/>
</dbReference>
<keyword evidence="2" id="KW-0472">Membrane</keyword>
<dbReference type="Pfam" id="PF14099">
    <property type="entry name" value="Polysacc_lyase"/>
    <property type="match status" value="1"/>
</dbReference>
<keyword evidence="2" id="KW-0812">Transmembrane</keyword>
<feature type="region of interest" description="Disordered" evidence="1">
    <location>
        <begin position="50"/>
        <end position="77"/>
    </location>
</feature>
<dbReference type="AlphaFoldDB" id="A0A1G2BSC6"/>
<keyword evidence="2" id="KW-1133">Transmembrane helix</keyword>
<evidence type="ECO:0008006" key="5">
    <source>
        <dbReference type="Google" id="ProtNLM"/>
    </source>
</evidence>
<evidence type="ECO:0000256" key="2">
    <source>
        <dbReference type="SAM" id="Phobius"/>
    </source>
</evidence>
<comment type="caution">
    <text evidence="3">The sequence shown here is derived from an EMBL/GenBank/DDBJ whole genome shotgun (WGS) entry which is preliminary data.</text>
</comment>
<feature type="transmembrane region" description="Helical" evidence="2">
    <location>
        <begin position="12"/>
        <end position="31"/>
    </location>
</feature>
<dbReference type="Proteomes" id="UP000177349">
    <property type="component" value="Unassembled WGS sequence"/>
</dbReference>
<evidence type="ECO:0000256" key="1">
    <source>
        <dbReference type="SAM" id="MobiDB-lite"/>
    </source>
</evidence>
<name>A0A1G2BSC6_9BACT</name>
<sequence length="340" mass="37838">MDNIKNGFAEPLTVFGIAAVVLIVGIWVYSIQRHGKIGIKRTDPIQNASSYATGSSVPQPGNTTTKPSDPVQNVLPSANSSDQLFHEGFENGALSPGWTSLALHGAKRIEDSDSIQIVTDPVRKGTHALKVTVRDGDWVYFGDRLNDKERAELIRQNSCRQGTCTFGNEGREGTELWYAWSILIPEDYQYDRVGHDWQIMGQWHDQPEPGESPSGYSPPISVHYRSTGGQSSFVFTYGLRQTGGPITEVEAPIKRGKWINLMFHIGFSQGKDGFLEVWKDGVPVKTDQGIARITGPNMFNAEPNYLRIGLYRGVGQKQTNTLYYDEIKIATTREALLSEW</sequence>
<evidence type="ECO:0000313" key="3">
    <source>
        <dbReference type="EMBL" id="OGY92001.1"/>
    </source>
</evidence>
<dbReference type="InterPro" id="IPR025975">
    <property type="entry name" value="Polysacc_lyase"/>
</dbReference>
<gene>
    <name evidence="3" type="ORF">A3B31_03345</name>
</gene>
<protein>
    <recommendedName>
        <fullName evidence="5">Polysaccharide lyase-like protein</fullName>
    </recommendedName>
</protein>
<accession>A0A1G2BSC6</accession>
<organism evidence="3 4">
    <name type="scientific">Candidatus Komeilibacteria bacterium RIFCSPLOWO2_01_FULL_53_11</name>
    <dbReference type="NCBI Taxonomy" id="1798552"/>
    <lineage>
        <taxon>Bacteria</taxon>
        <taxon>Candidatus Komeiliibacteriota</taxon>
    </lineage>
</organism>
<proteinExistence type="predicted"/>
<reference evidence="3 4" key="1">
    <citation type="journal article" date="2016" name="Nat. Commun.">
        <title>Thousands of microbial genomes shed light on interconnected biogeochemical processes in an aquifer system.</title>
        <authorList>
            <person name="Anantharaman K."/>
            <person name="Brown C.T."/>
            <person name="Hug L.A."/>
            <person name="Sharon I."/>
            <person name="Castelle C.J."/>
            <person name="Probst A.J."/>
            <person name="Thomas B.C."/>
            <person name="Singh A."/>
            <person name="Wilkins M.J."/>
            <person name="Karaoz U."/>
            <person name="Brodie E.L."/>
            <person name="Williams K.H."/>
            <person name="Hubbard S.S."/>
            <person name="Banfield J.F."/>
        </authorList>
    </citation>
    <scope>NUCLEOTIDE SEQUENCE [LARGE SCALE GENOMIC DNA]</scope>
</reference>